<dbReference type="AlphaFoldDB" id="A0A915BKD7"/>
<keyword evidence="2" id="KW-1185">Reference proteome</keyword>
<dbReference type="Pfam" id="PF01709">
    <property type="entry name" value="Transcrip_reg"/>
    <property type="match status" value="1"/>
</dbReference>
<evidence type="ECO:0000313" key="2">
    <source>
        <dbReference type="Proteomes" id="UP000887569"/>
    </source>
</evidence>
<dbReference type="InterPro" id="IPR002876">
    <property type="entry name" value="Transcrip_reg_TACO1-like"/>
</dbReference>
<protein>
    <recommendedName>
        <fullName evidence="1">TACO1/YebC-like second and third domain-containing protein</fullName>
    </recommendedName>
</protein>
<dbReference type="SUPFAM" id="SSF75625">
    <property type="entry name" value="YebC-like"/>
    <property type="match status" value="1"/>
</dbReference>
<proteinExistence type="predicted"/>
<dbReference type="GO" id="GO:0005739">
    <property type="term" value="C:mitochondrion"/>
    <property type="evidence" value="ECO:0007669"/>
    <property type="project" value="TreeGrafter"/>
</dbReference>
<dbReference type="PANTHER" id="PTHR12532">
    <property type="entry name" value="TRANSLATIONAL ACTIVATOR OF CYTOCHROME C OXIDASE 1"/>
    <property type="match status" value="1"/>
</dbReference>
<accession>A0A915BKD7</accession>
<dbReference type="Proteomes" id="UP000887569">
    <property type="component" value="Unplaced"/>
</dbReference>
<evidence type="ECO:0000313" key="3">
    <source>
        <dbReference type="WBParaSite" id="PgR044_g037_t01"/>
    </source>
</evidence>
<reference evidence="3" key="1">
    <citation type="submission" date="2022-11" db="UniProtKB">
        <authorList>
            <consortium name="WormBaseParasite"/>
        </authorList>
    </citation>
    <scope>IDENTIFICATION</scope>
</reference>
<dbReference type="InterPro" id="IPR048300">
    <property type="entry name" value="TACO1_YebC-like_2nd/3rd_dom"/>
</dbReference>
<sequence>MELSCTLLFPVGIEFDCEDVTLVEDAGEKYFELICDLVRLQNVEHKLVARGFNVISAEVNMRALHTIAIDESDSAKVEKFYSFLQEDESVKQIFDNIEPEVESTTANASS</sequence>
<dbReference type="PANTHER" id="PTHR12532:SF0">
    <property type="entry name" value="TRANSLATIONAL ACTIVATOR OF CYTOCHROME C OXIDASE 1"/>
    <property type="match status" value="1"/>
</dbReference>
<dbReference type="WBParaSite" id="PgR044_g037_t01">
    <property type="protein sequence ID" value="PgR044_g037_t01"/>
    <property type="gene ID" value="PgR044_g037"/>
</dbReference>
<name>A0A915BKD7_PARUN</name>
<dbReference type="Gene3D" id="3.30.70.980">
    <property type="match status" value="1"/>
</dbReference>
<dbReference type="InterPro" id="IPR029072">
    <property type="entry name" value="YebC-like"/>
</dbReference>
<evidence type="ECO:0000259" key="1">
    <source>
        <dbReference type="Pfam" id="PF01709"/>
    </source>
</evidence>
<feature type="domain" description="TACO1/YebC-like second and third" evidence="1">
    <location>
        <begin position="10"/>
        <end position="97"/>
    </location>
</feature>
<organism evidence="2 3">
    <name type="scientific">Parascaris univalens</name>
    <name type="common">Nematode worm</name>
    <dbReference type="NCBI Taxonomy" id="6257"/>
    <lineage>
        <taxon>Eukaryota</taxon>
        <taxon>Metazoa</taxon>
        <taxon>Ecdysozoa</taxon>
        <taxon>Nematoda</taxon>
        <taxon>Chromadorea</taxon>
        <taxon>Rhabditida</taxon>
        <taxon>Spirurina</taxon>
        <taxon>Ascaridomorpha</taxon>
        <taxon>Ascaridoidea</taxon>
        <taxon>Ascarididae</taxon>
        <taxon>Parascaris</taxon>
    </lineage>
</organism>
<dbReference type="InterPro" id="IPR026564">
    <property type="entry name" value="Transcrip_reg_TACO1-like_dom3"/>
</dbReference>